<dbReference type="AlphaFoldDB" id="A0AA49JET5"/>
<protein>
    <submittedName>
        <fullName evidence="2">Uncharacterized protein</fullName>
    </submittedName>
</protein>
<evidence type="ECO:0000313" key="2">
    <source>
        <dbReference type="EMBL" id="WKN34255.1"/>
    </source>
</evidence>
<keyword evidence="1" id="KW-0812">Transmembrane</keyword>
<keyword evidence="1" id="KW-1133">Transmembrane helix</keyword>
<accession>A0AA49JET5</accession>
<keyword evidence="1" id="KW-0472">Membrane</keyword>
<gene>
    <name evidence="2" type="ORF">K4G66_17900</name>
</gene>
<reference evidence="2" key="1">
    <citation type="journal article" date="2023" name="Comput. Struct. Biotechnol. J.">
        <title>Discovery of a novel marine Bacteroidetes with a rich repertoire of carbohydrate-active enzymes.</title>
        <authorList>
            <person name="Chen B."/>
            <person name="Liu G."/>
            <person name="Chen Q."/>
            <person name="Wang H."/>
            <person name="Liu L."/>
            <person name="Tang K."/>
        </authorList>
    </citation>
    <scope>NUCLEOTIDE SEQUENCE</scope>
    <source>
        <strain evidence="2">TK19036</strain>
    </source>
</reference>
<evidence type="ECO:0000256" key="1">
    <source>
        <dbReference type="SAM" id="Phobius"/>
    </source>
</evidence>
<feature type="transmembrane region" description="Helical" evidence="1">
    <location>
        <begin position="5"/>
        <end position="24"/>
    </location>
</feature>
<organism evidence="2">
    <name type="scientific">Roseihalotalea indica</name>
    <dbReference type="NCBI Taxonomy" id="2867963"/>
    <lineage>
        <taxon>Bacteria</taxon>
        <taxon>Pseudomonadati</taxon>
        <taxon>Bacteroidota</taxon>
        <taxon>Cytophagia</taxon>
        <taxon>Cytophagales</taxon>
        <taxon>Catalimonadaceae</taxon>
        <taxon>Roseihalotalea</taxon>
    </lineage>
</organism>
<reference evidence="2" key="2">
    <citation type="journal article" date="2024" name="Antonie Van Leeuwenhoek">
        <title>Roseihalotalea indica gen. nov., sp. nov., a halophilic Bacteroidetes from mesopelagic Southwest Indian Ocean with higher carbohydrate metabolic potential.</title>
        <authorList>
            <person name="Chen B."/>
            <person name="Zhang M."/>
            <person name="Lin D."/>
            <person name="Ye J."/>
            <person name="Tang K."/>
        </authorList>
    </citation>
    <scope>NUCLEOTIDE SEQUENCE</scope>
    <source>
        <strain evidence="2">TK19036</strain>
    </source>
</reference>
<feature type="transmembrane region" description="Helical" evidence="1">
    <location>
        <begin position="36"/>
        <end position="54"/>
    </location>
</feature>
<sequence>MIRLIFFVILSALLVWFIAIYEAINLVFYEEAQASQYVHYLGIPVLIYLFIALFKDKYRYCVTDNKLWETTKHSVLGIIVLCVVYYAIIIPVVSGFIIMTDDVLPQREQLVVQGMVLDKVEIDGPEISNFELVIRTENEELILDTNGIEIDKYQIGDVFEVELKKGFWGLYSKKK</sequence>
<dbReference type="EMBL" id="CP120682">
    <property type="protein sequence ID" value="WKN34255.1"/>
    <property type="molecule type" value="Genomic_DNA"/>
</dbReference>
<proteinExistence type="predicted"/>
<feature type="transmembrane region" description="Helical" evidence="1">
    <location>
        <begin position="75"/>
        <end position="99"/>
    </location>
</feature>
<name>A0AA49JET5_9BACT</name>